<gene>
    <name evidence="2" type="ORF">LQ567_17885</name>
</gene>
<accession>A0ABS8PUA3</accession>
<dbReference type="EMBL" id="JAJNEC010000005">
    <property type="protein sequence ID" value="MCD2424657.1"/>
    <property type="molecule type" value="Genomic_DNA"/>
</dbReference>
<dbReference type="RefSeq" id="WP_231006868.1">
    <property type="nucleotide sequence ID" value="NZ_JAJNEC010000005.1"/>
</dbReference>
<reference evidence="2 3" key="1">
    <citation type="submission" date="2021-11" db="EMBL/GenBank/DDBJ databases">
        <title>Genomic of Niabella pedocola.</title>
        <authorList>
            <person name="Wu T."/>
        </authorList>
    </citation>
    <scope>NUCLEOTIDE SEQUENCE [LARGE SCALE GENOMIC DNA]</scope>
    <source>
        <strain evidence="2 3">JCM 31011</strain>
    </source>
</reference>
<keyword evidence="3" id="KW-1185">Reference proteome</keyword>
<protein>
    <submittedName>
        <fullName evidence="2">Fasciclin domain-containing protein</fullName>
    </submittedName>
</protein>
<evidence type="ECO:0000313" key="2">
    <source>
        <dbReference type="EMBL" id="MCD2424657.1"/>
    </source>
</evidence>
<sequence>MRTFVTVIMGVAIFCSLSACKKSSSYRDYENHLDEFNGSALQYLEAQTGQYDSFLLAINRVQGLKDSLAGKPITLFAVSNKSFDLALQNINTARADSLPVMPPVSIRTIDLPTLDTFLCRYILRGQYLSDDFLQSGDGLRLPSIKYDYDMVAQFISTNASGYIGGGPREIKFSDPKKSIFVRYWVSVNTITTDIKTTNGIVNVLPPGHDFGFGADFVRAVNKR</sequence>
<dbReference type="InterPro" id="IPR036378">
    <property type="entry name" value="FAS1_dom_sf"/>
</dbReference>
<evidence type="ECO:0000313" key="3">
    <source>
        <dbReference type="Proteomes" id="UP001199816"/>
    </source>
</evidence>
<dbReference type="InterPro" id="IPR000782">
    <property type="entry name" value="FAS1_domain"/>
</dbReference>
<evidence type="ECO:0000259" key="1">
    <source>
        <dbReference type="Pfam" id="PF02469"/>
    </source>
</evidence>
<name>A0ABS8PUA3_9BACT</name>
<dbReference type="PROSITE" id="PS51257">
    <property type="entry name" value="PROKAR_LIPOPROTEIN"/>
    <property type="match status" value="1"/>
</dbReference>
<dbReference type="Pfam" id="PF02469">
    <property type="entry name" value="Fasciclin"/>
    <property type="match status" value="1"/>
</dbReference>
<proteinExistence type="predicted"/>
<feature type="domain" description="FAS1" evidence="1">
    <location>
        <begin position="50"/>
        <end position="203"/>
    </location>
</feature>
<comment type="caution">
    <text evidence="2">The sequence shown here is derived from an EMBL/GenBank/DDBJ whole genome shotgun (WGS) entry which is preliminary data.</text>
</comment>
<dbReference type="Gene3D" id="2.30.180.10">
    <property type="entry name" value="FAS1 domain"/>
    <property type="match status" value="1"/>
</dbReference>
<dbReference type="SUPFAM" id="SSF82153">
    <property type="entry name" value="FAS1 domain"/>
    <property type="match status" value="1"/>
</dbReference>
<dbReference type="Proteomes" id="UP001199816">
    <property type="component" value="Unassembled WGS sequence"/>
</dbReference>
<organism evidence="2 3">
    <name type="scientific">Niabella pedocola</name>
    <dbReference type="NCBI Taxonomy" id="1752077"/>
    <lineage>
        <taxon>Bacteria</taxon>
        <taxon>Pseudomonadati</taxon>
        <taxon>Bacteroidota</taxon>
        <taxon>Chitinophagia</taxon>
        <taxon>Chitinophagales</taxon>
        <taxon>Chitinophagaceae</taxon>
        <taxon>Niabella</taxon>
    </lineage>
</organism>